<keyword evidence="1" id="KW-0732">Signal</keyword>
<evidence type="ECO:0000259" key="2">
    <source>
        <dbReference type="Pfam" id="PF13808"/>
    </source>
</evidence>
<evidence type="ECO:0000313" key="3">
    <source>
        <dbReference type="EMBL" id="GAA3890539.1"/>
    </source>
</evidence>
<sequence>MFVVALAACAVLAGACSLAAIAEWAADAPPDLLIRLGGSGREPDTGPAAPAEATVRSVLQRIDGDALDAAIGTWLAGRSRGGAAAQPAALGRGDAQQMGRSFRAQMERGAAVAVCRYQARPS</sequence>
<keyword evidence="4" id="KW-1185">Reference proteome</keyword>
<feature type="domain" description="H repeat-associated protein N-terminal" evidence="2">
    <location>
        <begin position="3"/>
        <end position="75"/>
    </location>
</feature>
<comment type="caution">
    <text evidence="3">The sequence shown here is derived from an EMBL/GenBank/DDBJ whole genome shotgun (WGS) entry which is preliminary data.</text>
</comment>
<reference evidence="4" key="1">
    <citation type="journal article" date="2019" name="Int. J. Syst. Evol. Microbiol.">
        <title>The Global Catalogue of Microorganisms (GCM) 10K type strain sequencing project: providing services to taxonomists for standard genome sequencing and annotation.</title>
        <authorList>
            <consortium name="The Broad Institute Genomics Platform"/>
            <consortium name="The Broad Institute Genome Sequencing Center for Infectious Disease"/>
            <person name="Wu L."/>
            <person name="Ma J."/>
        </authorList>
    </citation>
    <scope>NUCLEOTIDE SEQUENCE [LARGE SCALE GENOMIC DNA]</scope>
    <source>
        <strain evidence="4">JCM 16578</strain>
    </source>
</reference>
<dbReference type="Proteomes" id="UP001501563">
    <property type="component" value="Unassembled WGS sequence"/>
</dbReference>
<organism evidence="3 4">
    <name type="scientific">Streptomyces lannensis</name>
    <dbReference type="NCBI Taxonomy" id="766498"/>
    <lineage>
        <taxon>Bacteria</taxon>
        <taxon>Bacillati</taxon>
        <taxon>Actinomycetota</taxon>
        <taxon>Actinomycetes</taxon>
        <taxon>Kitasatosporales</taxon>
        <taxon>Streptomycetaceae</taxon>
        <taxon>Streptomyces</taxon>
    </lineage>
</organism>
<feature type="signal peptide" evidence="1">
    <location>
        <begin position="1"/>
        <end position="22"/>
    </location>
</feature>
<evidence type="ECO:0000256" key="1">
    <source>
        <dbReference type="SAM" id="SignalP"/>
    </source>
</evidence>
<dbReference type="Pfam" id="PF13808">
    <property type="entry name" value="DDE_Tnp_1_assoc"/>
    <property type="match status" value="1"/>
</dbReference>
<dbReference type="EMBL" id="BAAAZA010000026">
    <property type="protein sequence ID" value="GAA3890539.1"/>
    <property type="molecule type" value="Genomic_DNA"/>
</dbReference>
<accession>A0ABP7KXG8</accession>
<gene>
    <name evidence="3" type="ORF">GCM10022207_67660</name>
</gene>
<feature type="chain" id="PRO_5047045525" description="H repeat-associated protein N-terminal domain-containing protein" evidence="1">
    <location>
        <begin position="23"/>
        <end position="122"/>
    </location>
</feature>
<proteinExistence type="predicted"/>
<protein>
    <recommendedName>
        <fullName evidence="2">H repeat-associated protein N-terminal domain-containing protein</fullName>
    </recommendedName>
</protein>
<evidence type="ECO:0000313" key="4">
    <source>
        <dbReference type="Proteomes" id="UP001501563"/>
    </source>
</evidence>
<name>A0ABP7KXG8_9ACTN</name>
<dbReference type="InterPro" id="IPR032806">
    <property type="entry name" value="YbfD_N"/>
</dbReference>